<dbReference type="AlphaFoldDB" id="A0A934NAU9"/>
<comment type="caution">
    <text evidence="2">The sequence shown here is derived from an EMBL/GenBank/DDBJ whole genome shotgun (WGS) entry which is preliminary data.</text>
</comment>
<dbReference type="RefSeq" id="WP_338204201.1">
    <property type="nucleotide sequence ID" value="NZ_JAEKNR010000201.1"/>
</dbReference>
<gene>
    <name evidence="2" type="ORF">JF922_20260</name>
</gene>
<keyword evidence="1" id="KW-0472">Membrane</keyword>
<keyword evidence="3" id="KW-1185">Reference proteome</keyword>
<keyword evidence="1" id="KW-0812">Transmembrane</keyword>
<name>A0A934NAU9_9BACT</name>
<sequence length="180" mass="18525">MRALWAAPGTLGLPFALLAMLAMDAGVPLPVPTDLLLLLIGERAAAGVFPVWAAALGLELVAVGGSTLLFLVASGPASLFIGRVGPRIGLTPSRVESGARLVKRGGRGSLVIGRATPGLRAATVLAAVAARLSPAYALPPLILGSSIFLQAHLVLGYSWARPPATSSREPAFRSSWRPYS</sequence>
<organism evidence="2 3">
    <name type="scientific">Candidatus Nephthysia bennettiae</name>
    <dbReference type="NCBI Taxonomy" id="3127016"/>
    <lineage>
        <taxon>Bacteria</taxon>
        <taxon>Bacillati</taxon>
        <taxon>Candidatus Dormiibacterota</taxon>
        <taxon>Candidatus Dormibacteria</taxon>
        <taxon>Candidatus Dormibacterales</taxon>
        <taxon>Candidatus Dormibacteraceae</taxon>
        <taxon>Candidatus Nephthysia</taxon>
    </lineage>
</organism>
<accession>A0A934NAU9</accession>
<dbReference type="Proteomes" id="UP000612893">
    <property type="component" value="Unassembled WGS sequence"/>
</dbReference>
<reference evidence="2" key="1">
    <citation type="submission" date="2020-10" db="EMBL/GenBank/DDBJ databases">
        <title>Ca. Dormibacterota MAGs.</title>
        <authorList>
            <person name="Montgomery K."/>
        </authorList>
    </citation>
    <scope>NUCLEOTIDE SEQUENCE [LARGE SCALE GENOMIC DNA]</scope>
    <source>
        <strain evidence="2">SC8812_S17_10</strain>
    </source>
</reference>
<evidence type="ECO:0000256" key="1">
    <source>
        <dbReference type="SAM" id="Phobius"/>
    </source>
</evidence>
<dbReference type="EMBL" id="JAEKNR010000201">
    <property type="protein sequence ID" value="MBJ7600393.1"/>
    <property type="molecule type" value="Genomic_DNA"/>
</dbReference>
<evidence type="ECO:0008006" key="4">
    <source>
        <dbReference type="Google" id="ProtNLM"/>
    </source>
</evidence>
<evidence type="ECO:0000313" key="2">
    <source>
        <dbReference type="EMBL" id="MBJ7600393.1"/>
    </source>
</evidence>
<proteinExistence type="predicted"/>
<protein>
    <recommendedName>
        <fullName evidence="4">DedA family protein</fullName>
    </recommendedName>
</protein>
<keyword evidence="1" id="KW-1133">Transmembrane helix</keyword>
<evidence type="ECO:0000313" key="3">
    <source>
        <dbReference type="Proteomes" id="UP000612893"/>
    </source>
</evidence>
<feature type="transmembrane region" description="Helical" evidence="1">
    <location>
        <begin position="48"/>
        <end position="73"/>
    </location>
</feature>